<reference evidence="2 3" key="2">
    <citation type="submission" date="2017-10" db="EMBL/GenBank/DDBJ databases">
        <title>Extensive intraspecific genome diversity in a model arbuscular mycorrhizal fungus.</title>
        <authorList>
            <person name="Chen E.C.H."/>
            <person name="Morin E."/>
            <person name="Baudet D."/>
            <person name="Noel J."/>
            <person name="Ndikumana S."/>
            <person name="Charron P."/>
            <person name="St-Onge C."/>
            <person name="Giorgi J."/>
            <person name="Grigoriev I.V."/>
            <person name="Roux C."/>
            <person name="Martin F.M."/>
            <person name="Corradi N."/>
        </authorList>
    </citation>
    <scope>NUCLEOTIDE SEQUENCE [LARGE SCALE GENOMIC DNA]</scope>
    <source>
        <strain evidence="2 3">C2</strain>
    </source>
</reference>
<dbReference type="EMBL" id="LLXL01001156">
    <property type="protein sequence ID" value="PKK66030.1"/>
    <property type="molecule type" value="Genomic_DNA"/>
</dbReference>
<proteinExistence type="predicted"/>
<organism evidence="2 3">
    <name type="scientific">Rhizophagus irregularis</name>
    <dbReference type="NCBI Taxonomy" id="588596"/>
    <lineage>
        <taxon>Eukaryota</taxon>
        <taxon>Fungi</taxon>
        <taxon>Fungi incertae sedis</taxon>
        <taxon>Mucoromycota</taxon>
        <taxon>Glomeromycotina</taxon>
        <taxon>Glomeromycetes</taxon>
        <taxon>Glomerales</taxon>
        <taxon>Glomeraceae</taxon>
        <taxon>Rhizophagus</taxon>
    </lineage>
</organism>
<name>A0A2N1MWR7_9GLOM</name>
<feature type="compositionally biased region" description="Low complexity" evidence="1">
    <location>
        <begin position="1"/>
        <end position="16"/>
    </location>
</feature>
<reference evidence="2 3" key="1">
    <citation type="submission" date="2016-04" db="EMBL/GenBank/DDBJ databases">
        <title>Genome analyses suggest a sexual origin of heterokaryosis in a supposedly ancient asexual fungus.</title>
        <authorList>
            <person name="Ropars J."/>
            <person name="Sedzielewska K."/>
            <person name="Noel J."/>
            <person name="Charron P."/>
            <person name="Farinelli L."/>
            <person name="Marton T."/>
            <person name="Kruger M."/>
            <person name="Pelin A."/>
            <person name="Brachmann A."/>
            <person name="Corradi N."/>
        </authorList>
    </citation>
    <scope>NUCLEOTIDE SEQUENCE [LARGE SCALE GENOMIC DNA]</scope>
    <source>
        <strain evidence="2 3">C2</strain>
    </source>
</reference>
<dbReference type="Proteomes" id="UP000233469">
    <property type="component" value="Unassembled WGS sequence"/>
</dbReference>
<dbReference type="AlphaFoldDB" id="A0A2N1MWR7"/>
<sequence length="123" mass="13422">MPWSSTSSSSSSSSSSPHMIATRSAIHKKIQEQQSAPVLGKHEITTKKFQPTKLTKLTRFSDIASNPLIVTENSMEISEETPEEIQDQEEQEEQEVSASVLTPATTPATTPPSKKRGGRAKKV</sequence>
<accession>A0A2N1MWR7</accession>
<feature type="compositionally biased region" description="Acidic residues" evidence="1">
    <location>
        <begin position="77"/>
        <end position="95"/>
    </location>
</feature>
<feature type="region of interest" description="Disordered" evidence="1">
    <location>
        <begin position="1"/>
        <end position="43"/>
    </location>
</feature>
<evidence type="ECO:0000313" key="3">
    <source>
        <dbReference type="Proteomes" id="UP000233469"/>
    </source>
</evidence>
<feature type="region of interest" description="Disordered" evidence="1">
    <location>
        <begin position="72"/>
        <end position="123"/>
    </location>
</feature>
<evidence type="ECO:0000313" key="2">
    <source>
        <dbReference type="EMBL" id="PKK66030.1"/>
    </source>
</evidence>
<feature type="compositionally biased region" description="Basic residues" evidence="1">
    <location>
        <begin position="113"/>
        <end position="123"/>
    </location>
</feature>
<protein>
    <submittedName>
        <fullName evidence="2">Uncharacterized protein</fullName>
    </submittedName>
</protein>
<feature type="compositionally biased region" description="Low complexity" evidence="1">
    <location>
        <begin position="102"/>
        <end position="112"/>
    </location>
</feature>
<evidence type="ECO:0000256" key="1">
    <source>
        <dbReference type="SAM" id="MobiDB-lite"/>
    </source>
</evidence>
<comment type="caution">
    <text evidence="2">The sequence shown here is derived from an EMBL/GenBank/DDBJ whole genome shotgun (WGS) entry which is preliminary data.</text>
</comment>
<gene>
    <name evidence="2" type="ORF">RhiirC2_754160</name>
</gene>